<feature type="chain" id="PRO_5039294446" evidence="1">
    <location>
        <begin position="22"/>
        <end position="208"/>
    </location>
</feature>
<dbReference type="EMBL" id="AE015927">
    <property type="protein sequence ID" value="AAO35513.1"/>
    <property type="molecule type" value="Genomic_DNA"/>
</dbReference>
<name>Q896S7_CLOTE</name>
<proteinExistence type="predicted"/>
<dbReference type="AlphaFoldDB" id="Q896S7"/>
<keyword evidence="1" id="KW-0732">Signal</keyword>
<dbReference type="KEGG" id="ctc:CTC_00921"/>
<evidence type="ECO:0000256" key="1">
    <source>
        <dbReference type="SAM" id="SignalP"/>
    </source>
</evidence>
<accession>Q896S7</accession>
<evidence type="ECO:0000313" key="2">
    <source>
        <dbReference type="EMBL" id="AAO35513.1"/>
    </source>
</evidence>
<sequence>MKQIKIFLMMFIVVFSTFLMACAGQKENKDTKQVMQNTSIVHSTKNISPIDAVEATFNALTSLNTREFNEYIKYVDTIRNGIVFKDNVIFGDNLDGESKDYIESIVSKLSYKIIHSEEKKNTATIKVQITNRDLSDINRRLEQETFKEDHGDENNLLISLIRSTDKTKKYDVTLLLEKSDKGWKIKMTKEFAKAICGDMPSFIYNLLP</sequence>
<feature type="signal peptide" evidence="1">
    <location>
        <begin position="1"/>
        <end position="21"/>
    </location>
</feature>
<organism evidence="2 3">
    <name type="scientific">Clostridium tetani (strain Massachusetts / E88)</name>
    <dbReference type="NCBI Taxonomy" id="212717"/>
    <lineage>
        <taxon>Bacteria</taxon>
        <taxon>Bacillati</taxon>
        <taxon>Bacillota</taxon>
        <taxon>Clostridia</taxon>
        <taxon>Eubacteriales</taxon>
        <taxon>Clostridiaceae</taxon>
        <taxon>Clostridium</taxon>
    </lineage>
</organism>
<evidence type="ECO:0000313" key="3">
    <source>
        <dbReference type="Proteomes" id="UP000001412"/>
    </source>
</evidence>
<dbReference type="PROSITE" id="PS51257">
    <property type="entry name" value="PROKAR_LIPOPROTEIN"/>
    <property type="match status" value="1"/>
</dbReference>
<reference evidence="2 3" key="1">
    <citation type="journal article" date="2003" name="Proc. Natl. Acad. Sci. U.S.A.">
        <title>The genome sequence of Clostridium tetani, the causative agent of tetanus disease.</title>
        <authorList>
            <person name="Brueggemann H."/>
            <person name="Baumer S."/>
            <person name="Fricke W.F."/>
            <person name="Wiezer A."/>
            <person name="Liesegang H."/>
            <person name="Decker I."/>
            <person name="Herzberg C."/>
            <person name="Martinez-Arias R."/>
            <person name="Merkl R."/>
            <person name="Henne A."/>
            <person name="Gottschalk G."/>
        </authorList>
    </citation>
    <scope>NUCLEOTIDE SEQUENCE [LARGE SCALE GENOMIC DNA]</scope>
    <source>
        <strain evidence="3">Massachusetts / E88</strain>
    </source>
</reference>
<keyword evidence="3" id="KW-1185">Reference proteome</keyword>
<gene>
    <name evidence="2" type="ordered locus">CTC_00921</name>
</gene>
<dbReference type="GeneID" id="24252882"/>
<dbReference type="RefSeq" id="WP_011099175.1">
    <property type="nucleotide sequence ID" value="NC_004557.1"/>
</dbReference>
<dbReference type="HOGENOM" id="CLU_1438785_0_0_9"/>
<protein>
    <submittedName>
        <fullName evidence="2">Membrane-associated protein</fullName>
    </submittedName>
</protein>
<dbReference type="OrthoDB" id="1933628at2"/>
<dbReference type="Proteomes" id="UP000001412">
    <property type="component" value="Chromosome"/>
</dbReference>